<proteinExistence type="predicted"/>
<accession>A0A4Y4DZH8</accession>
<evidence type="ECO:0000313" key="2">
    <source>
        <dbReference type="EMBL" id="GED09214.1"/>
    </source>
</evidence>
<keyword evidence="1" id="KW-0472">Membrane</keyword>
<protein>
    <submittedName>
        <fullName evidence="2">Uncharacterized protein</fullName>
    </submittedName>
</protein>
<reference evidence="2 3" key="1">
    <citation type="submission" date="2019-06" db="EMBL/GenBank/DDBJ databases">
        <title>Whole genome shotgun sequence of Cellulosimicrobium cellulans NBRC 15516.</title>
        <authorList>
            <person name="Hosoyama A."/>
            <person name="Uohara A."/>
            <person name="Ohji S."/>
            <person name="Ichikawa N."/>
        </authorList>
    </citation>
    <scope>NUCLEOTIDE SEQUENCE [LARGE SCALE GENOMIC DNA]</scope>
    <source>
        <strain evidence="2 3">NBRC 15516</strain>
    </source>
</reference>
<dbReference type="AlphaFoldDB" id="A0A4Y4DZH8"/>
<keyword evidence="1" id="KW-1133">Transmembrane helix</keyword>
<evidence type="ECO:0000256" key="1">
    <source>
        <dbReference type="SAM" id="Phobius"/>
    </source>
</evidence>
<gene>
    <name evidence="2" type="ORF">CCE02nite_12130</name>
</gene>
<dbReference type="EMBL" id="BJNZ01000005">
    <property type="protein sequence ID" value="GED09214.1"/>
    <property type="molecule type" value="Genomic_DNA"/>
</dbReference>
<dbReference type="RefSeq" id="WP_170227232.1">
    <property type="nucleotide sequence ID" value="NZ_BJNZ01000005.1"/>
</dbReference>
<organism evidence="2 3">
    <name type="scientific">Cellulosimicrobium cellulans</name>
    <name type="common">Arthrobacter luteus</name>
    <dbReference type="NCBI Taxonomy" id="1710"/>
    <lineage>
        <taxon>Bacteria</taxon>
        <taxon>Bacillati</taxon>
        <taxon>Actinomycetota</taxon>
        <taxon>Actinomycetes</taxon>
        <taxon>Micrococcales</taxon>
        <taxon>Promicromonosporaceae</taxon>
        <taxon>Cellulosimicrobium</taxon>
    </lineage>
</organism>
<keyword evidence="1" id="KW-0812">Transmembrane</keyword>
<sequence>MLRGLAELSPAGQVSNLLLHLLAPVLMVAAWLLVGPRPRVDAATV</sequence>
<dbReference type="Proteomes" id="UP000316659">
    <property type="component" value="Unassembled WGS sequence"/>
</dbReference>
<comment type="caution">
    <text evidence="2">The sequence shown here is derived from an EMBL/GenBank/DDBJ whole genome shotgun (WGS) entry which is preliminary data.</text>
</comment>
<evidence type="ECO:0000313" key="3">
    <source>
        <dbReference type="Proteomes" id="UP000316659"/>
    </source>
</evidence>
<feature type="transmembrane region" description="Helical" evidence="1">
    <location>
        <begin position="17"/>
        <end position="34"/>
    </location>
</feature>
<name>A0A4Y4DZH8_CELCE</name>